<feature type="transmembrane region" description="Helical" evidence="1">
    <location>
        <begin position="31"/>
        <end position="54"/>
    </location>
</feature>
<keyword evidence="1" id="KW-0812">Transmembrane</keyword>
<dbReference type="Proteomes" id="UP000019275">
    <property type="component" value="Unassembled WGS sequence"/>
</dbReference>
<feature type="transmembrane region" description="Helical" evidence="1">
    <location>
        <begin position="60"/>
        <end position="84"/>
    </location>
</feature>
<comment type="caution">
    <text evidence="2">The sequence shown here is derived from an EMBL/GenBank/DDBJ whole genome shotgun (WGS) entry which is preliminary data.</text>
</comment>
<evidence type="ECO:0000256" key="1">
    <source>
        <dbReference type="SAM" id="Phobius"/>
    </source>
</evidence>
<gene>
    <name evidence="2" type="ORF">KLA_13594</name>
</gene>
<organism evidence="2 3">
    <name type="scientific">Cellulophaga geojensis KL-A</name>
    <dbReference type="NCBI Taxonomy" id="1328323"/>
    <lineage>
        <taxon>Bacteria</taxon>
        <taxon>Pseudomonadati</taxon>
        <taxon>Bacteroidota</taxon>
        <taxon>Flavobacteriia</taxon>
        <taxon>Flavobacteriales</taxon>
        <taxon>Flavobacteriaceae</taxon>
        <taxon>Cellulophaga</taxon>
    </lineage>
</organism>
<name>A0ABN0RLA6_9FLAO</name>
<feature type="transmembrane region" description="Helical" evidence="1">
    <location>
        <begin position="6"/>
        <end position="24"/>
    </location>
</feature>
<protein>
    <submittedName>
        <fullName evidence="2">Uncharacterized protein</fullName>
    </submittedName>
</protein>
<evidence type="ECO:0000313" key="2">
    <source>
        <dbReference type="EMBL" id="EWH12652.1"/>
    </source>
</evidence>
<keyword evidence="1" id="KW-0472">Membrane</keyword>
<accession>A0ABN0RLA6</accession>
<reference evidence="2 3" key="1">
    <citation type="journal article" date="2014" name="Genome Announc.">
        <title>Draft Genome Sequence of the Carrageenan-Degrading Bacterium Cellulophaga sp. Strain KL-A, Isolated from Decaying Marine Algae.</title>
        <authorList>
            <person name="Shan D."/>
            <person name="Ying J."/>
            <person name="Li X."/>
            <person name="Gao Z."/>
            <person name="Wei G."/>
            <person name="Shao Z."/>
        </authorList>
    </citation>
    <scope>NUCLEOTIDE SEQUENCE [LARGE SCALE GENOMIC DNA]</scope>
    <source>
        <strain evidence="2 3">KL-A</strain>
    </source>
</reference>
<keyword evidence="1" id="KW-1133">Transmembrane helix</keyword>
<proteinExistence type="predicted"/>
<evidence type="ECO:0000313" key="3">
    <source>
        <dbReference type="Proteomes" id="UP000019275"/>
    </source>
</evidence>
<sequence>MFYIITTILTIIIVIALGMFKKYATLHPKKYLITVSAIGLVVSLILGLLIGTAYSHGIDISWWVFSVLFFIMIIIPCLILVGLAQLKLKIKKHKNHKKKI</sequence>
<keyword evidence="3" id="KW-1185">Reference proteome</keyword>
<dbReference type="EMBL" id="ARZX01000019">
    <property type="protein sequence ID" value="EWH12652.1"/>
    <property type="molecule type" value="Genomic_DNA"/>
</dbReference>